<dbReference type="SMART" id="SM01209">
    <property type="entry name" value="GARS_A"/>
    <property type="match status" value="1"/>
</dbReference>
<dbReference type="InterPro" id="IPR000115">
    <property type="entry name" value="PRibGlycinamide_synth"/>
</dbReference>
<dbReference type="InterPro" id="IPR020561">
    <property type="entry name" value="PRibGlycinamid_synth_ATP-grasp"/>
</dbReference>
<dbReference type="InterPro" id="IPR004733">
    <property type="entry name" value="PurM_cligase"/>
</dbReference>
<keyword evidence="21" id="KW-1133">Transmembrane helix</keyword>
<dbReference type="Pfam" id="PF01071">
    <property type="entry name" value="GARS_A"/>
    <property type="match status" value="1"/>
</dbReference>
<dbReference type="EC" id="6.3.3.1" evidence="8"/>
<keyword evidence="18" id="KW-0511">Multifunctional enzyme</keyword>
<dbReference type="InterPro" id="IPR016185">
    <property type="entry name" value="PreATP-grasp_dom_sf"/>
</dbReference>
<dbReference type="InterPro" id="IPR036477">
    <property type="entry name" value="Formyl_transf_N_sf"/>
</dbReference>
<dbReference type="Gene3D" id="3.30.470.20">
    <property type="entry name" value="ATP-grasp fold, B domain"/>
    <property type="match status" value="1"/>
</dbReference>
<dbReference type="InterPro" id="IPR036676">
    <property type="entry name" value="PurM-like_C_sf"/>
</dbReference>
<gene>
    <name evidence="23" type="ORF">MAR_004074</name>
</gene>
<dbReference type="Gene3D" id="3.40.50.170">
    <property type="entry name" value="Formyl transferase, N-terminal domain"/>
    <property type="match status" value="1"/>
</dbReference>
<keyword evidence="12" id="KW-0808">Transferase</keyword>
<sequence length="974" mass="105647">MTVSLGGNLKCFSKKRSSRATKTYDVKMDLISIKSGKQCRTLLPPPDIDTFCLMELHFTGARKISLLWLRAIGKANSDKALPTPKYSRKNRTKEDALKEESMEQNERQRKMMPANVLVIGGGGREHALSWKLAQSSEVKAIYVSPGNAGTDKCGKIENVALDVKDHDSIASWCREKAVELVVVGPEDPLAAGLADSLDSQGIKCFGPSAKAAQIESSKVFAKEFMEKHSIPTARYASFTDVDQAIQYIEGADFPAHVVKASGLAAGKGVVIATNNEEACQAVRDCLQERKFGTAGETVIVEELLTGEEVSVLAFTDGETVCMMPPAQDHKRLLDRDEGPNTGGMGTVCPYPKVGFSDLRKIKEEIMQKTVDGLREDGIPYKGVLYAGLMMTEDGPKVLEFNCREPEFDTQKKVLGVVMASGGYPGTYKKGCPISGTTMKDETLVTSGGRVLAVMAMELDFETAASAAQKGANMVKFDGAFHRKDIGFRVVSRSLHTPPLSYKDAGVDIAAGNSLIAQMTGKHSTIGLDLVAMCVNDILAHGAEPLYFLDYFATGRLNVGVARDVIQGISEGCKLAGCALVVGAVERNRILPRVQNIIAGDAVIGLASSGLHSNGFSLVRKLVEKLELRYDKPSPFKTGKSLGEDLLTPTKIYVSSVLPLMRTGDIKAFAHITGGGLVENVPRILPDGLRVRLDASKWEMAPVFGAVLIVDASLATQITDQLMTSGEKAAVIGQVEKQSVASCERRVIIERLPQALINCWRHIPGVSRKKRIGVLISGSDFTRDPMNFSAAEIVLVISNKADVQGLTRAEKAGIATKVINHKNFGSREEFDSALHHSLVAAGVEIVCLAGFMRILSGEFVRKWLGRMLNVHPSLLPAFKGADAHWQVLKAGVKVSGCTVHFVAEEVDTGAIVVQESVPVFHDDTEETLSERVKQREHKAFPRALELLASDQYVFFFILYMITGCFIVAGKIEKQK</sequence>
<evidence type="ECO:0000256" key="1">
    <source>
        <dbReference type="ARBA" id="ARBA00004686"/>
    </source>
</evidence>
<dbReference type="InterPro" id="IPR002376">
    <property type="entry name" value="Formyl_transf_N"/>
</dbReference>
<dbReference type="Gene3D" id="3.30.1490.20">
    <property type="entry name" value="ATP-grasp fold, A domain"/>
    <property type="match status" value="1"/>
</dbReference>
<keyword evidence="24" id="KW-1185">Reference proteome</keyword>
<evidence type="ECO:0000313" key="23">
    <source>
        <dbReference type="EMBL" id="WAR13969.1"/>
    </source>
</evidence>
<evidence type="ECO:0000256" key="3">
    <source>
        <dbReference type="ARBA" id="ARBA00005174"/>
    </source>
</evidence>
<dbReference type="InterPro" id="IPR036921">
    <property type="entry name" value="PurM-like_N_sf"/>
</dbReference>
<dbReference type="NCBIfam" id="TIGR00877">
    <property type="entry name" value="purD"/>
    <property type="match status" value="1"/>
</dbReference>
<dbReference type="InterPro" id="IPR001555">
    <property type="entry name" value="GART_AS"/>
</dbReference>
<dbReference type="NCBIfam" id="TIGR00639">
    <property type="entry name" value="PurN"/>
    <property type="match status" value="1"/>
</dbReference>
<dbReference type="SUPFAM" id="SSF53328">
    <property type="entry name" value="Formyltransferase"/>
    <property type="match status" value="1"/>
</dbReference>
<dbReference type="Gene3D" id="3.40.50.20">
    <property type="match status" value="1"/>
</dbReference>
<evidence type="ECO:0000259" key="22">
    <source>
        <dbReference type="PROSITE" id="PS50975"/>
    </source>
</evidence>
<evidence type="ECO:0000256" key="16">
    <source>
        <dbReference type="ARBA" id="ARBA00022840"/>
    </source>
</evidence>
<evidence type="ECO:0000256" key="12">
    <source>
        <dbReference type="ARBA" id="ARBA00022679"/>
    </source>
</evidence>
<evidence type="ECO:0000256" key="17">
    <source>
        <dbReference type="ARBA" id="ARBA00023211"/>
    </source>
</evidence>
<evidence type="ECO:0000256" key="11">
    <source>
        <dbReference type="ARBA" id="ARBA00022598"/>
    </source>
</evidence>
<dbReference type="EC" id="6.3.4.13" evidence="9"/>
<accession>A0ABY7EZT3</accession>
<evidence type="ECO:0000256" key="10">
    <source>
        <dbReference type="ARBA" id="ARBA00021140"/>
    </source>
</evidence>
<keyword evidence="11" id="KW-0436">Ligase</keyword>
<evidence type="ECO:0000256" key="15">
    <source>
        <dbReference type="ARBA" id="ARBA00022755"/>
    </source>
</evidence>
<dbReference type="SMART" id="SM01210">
    <property type="entry name" value="GARS_C"/>
    <property type="match status" value="1"/>
</dbReference>
<dbReference type="Gene3D" id="3.90.650.10">
    <property type="entry name" value="PurM-like C-terminal domain"/>
    <property type="match status" value="1"/>
</dbReference>
<keyword evidence="21" id="KW-0812">Transmembrane</keyword>
<evidence type="ECO:0000256" key="13">
    <source>
        <dbReference type="ARBA" id="ARBA00022723"/>
    </source>
</evidence>
<dbReference type="InterPro" id="IPR020562">
    <property type="entry name" value="PRibGlycinamide_synth_N"/>
</dbReference>
<dbReference type="Pfam" id="PF02843">
    <property type="entry name" value="GARS_C"/>
    <property type="match status" value="1"/>
</dbReference>
<evidence type="ECO:0000256" key="18">
    <source>
        <dbReference type="ARBA" id="ARBA00023268"/>
    </source>
</evidence>
<dbReference type="PROSITE" id="PS50975">
    <property type="entry name" value="ATP_GRASP"/>
    <property type="match status" value="1"/>
</dbReference>
<keyword evidence="13" id="KW-0479">Metal-binding</keyword>
<comment type="similarity">
    <text evidence="4">In the N-terminal section; belongs to the GARS family.</text>
</comment>
<evidence type="ECO:0000256" key="20">
    <source>
        <dbReference type="SAM" id="MobiDB-lite"/>
    </source>
</evidence>
<dbReference type="PANTHER" id="PTHR10520:SF12">
    <property type="entry name" value="TRIFUNCTIONAL PURINE BIOSYNTHETIC PROTEIN ADENOSINE-3"/>
    <property type="match status" value="1"/>
</dbReference>
<dbReference type="Pfam" id="PF02844">
    <property type="entry name" value="GARS_N"/>
    <property type="match status" value="1"/>
</dbReference>
<keyword evidence="14 19" id="KW-0547">Nucleotide-binding</keyword>
<keyword evidence="16 19" id="KW-0067">ATP-binding</keyword>
<dbReference type="Gene3D" id="3.90.600.10">
    <property type="entry name" value="Phosphoribosylglycinamide synthetase, C-terminal domain"/>
    <property type="match status" value="1"/>
</dbReference>
<dbReference type="SUPFAM" id="SSF51246">
    <property type="entry name" value="Rudiment single hybrid motif"/>
    <property type="match status" value="1"/>
</dbReference>
<evidence type="ECO:0000256" key="8">
    <source>
        <dbReference type="ARBA" id="ARBA00013047"/>
    </source>
</evidence>
<dbReference type="InterPro" id="IPR011761">
    <property type="entry name" value="ATP-grasp"/>
</dbReference>
<dbReference type="InterPro" id="IPR013815">
    <property type="entry name" value="ATP_grasp_subdomain_1"/>
</dbReference>
<evidence type="ECO:0000256" key="14">
    <source>
        <dbReference type="ARBA" id="ARBA00022741"/>
    </source>
</evidence>
<protein>
    <recommendedName>
        <fullName evidence="10">Trifunctional purine biosynthetic protein adenosine-3</fullName>
        <ecNumber evidence="7">2.1.2.2</ecNumber>
        <ecNumber evidence="8">6.3.3.1</ecNumber>
        <ecNumber evidence="9">6.3.4.13</ecNumber>
    </recommendedName>
</protein>
<dbReference type="EMBL" id="CP111020">
    <property type="protein sequence ID" value="WAR13969.1"/>
    <property type="molecule type" value="Genomic_DNA"/>
</dbReference>
<dbReference type="InterPro" id="IPR011054">
    <property type="entry name" value="Rudment_hybrid_motif"/>
</dbReference>
<dbReference type="Gene3D" id="3.30.1330.10">
    <property type="entry name" value="PurM-like, N-terminal domain"/>
    <property type="match status" value="1"/>
</dbReference>
<reference evidence="23" key="1">
    <citation type="submission" date="2022-11" db="EMBL/GenBank/DDBJ databases">
        <title>Centuries of genome instability and evolution in soft-shell clam transmissible cancer (bioRxiv).</title>
        <authorList>
            <person name="Hart S.F.M."/>
            <person name="Yonemitsu M.A."/>
            <person name="Giersch R.M."/>
            <person name="Beal B.F."/>
            <person name="Arriagada G."/>
            <person name="Davis B.W."/>
            <person name="Ostrander E.A."/>
            <person name="Goff S.P."/>
            <person name="Metzger M.J."/>
        </authorList>
    </citation>
    <scope>NUCLEOTIDE SEQUENCE</scope>
    <source>
        <strain evidence="23">MELC-2E11</strain>
        <tissue evidence="23">Siphon/mantle</tissue>
    </source>
</reference>
<keyword evidence="17" id="KW-0464">Manganese</keyword>
<dbReference type="SUPFAM" id="SSF52440">
    <property type="entry name" value="PreATP-grasp domain"/>
    <property type="match status" value="1"/>
</dbReference>
<dbReference type="InterPro" id="IPR010918">
    <property type="entry name" value="PurM-like_C_dom"/>
</dbReference>
<feature type="transmembrane region" description="Helical" evidence="21">
    <location>
        <begin position="951"/>
        <end position="970"/>
    </location>
</feature>
<evidence type="ECO:0000313" key="24">
    <source>
        <dbReference type="Proteomes" id="UP001164746"/>
    </source>
</evidence>
<organism evidence="23 24">
    <name type="scientific">Mya arenaria</name>
    <name type="common">Soft-shell clam</name>
    <dbReference type="NCBI Taxonomy" id="6604"/>
    <lineage>
        <taxon>Eukaryota</taxon>
        <taxon>Metazoa</taxon>
        <taxon>Spiralia</taxon>
        <taxon>Lophotrochozoa</taxon>
        <taxon>Mollusca</taxon>
        <taxon>Bivalvia</taxon>
        <taxon>Autobranchia</taxon>
        <taxon>Heteroconchia</taxon>
        <taxon>Euheterodonta</taxon>
        <taxon>Imparidentia</taxon>
        <taxon>Neoheterodontei</taxon>
        <taxon>Myida</taxon>
        <taxon>Myoidea</taxon>
        <taxon>Myidae</taxon>
        <taxon>Mya</taxon>
    </lineage>
</organism>
<dbReference type="PROSITE" id="PS00373">
    <property type="entry name" value="GART"/>
    <property type="match status" value="1"/>
</dbReference>
<dbReference type="HAMAP" id="MF_01930">
    <property type="entry name" value="PurN"/>
    <property type="match status" value="1"/>
</dbReference>
<name>A0ABY7EZT3_MYAAR</name>
<keyword evidence="15" id="KW-0658">Purine biosynthesis</keyword>
<evidence type="ECO:0000256" key="5">
    <source>
        <dbReference type="ARBA" id="ARBA00008630"/>
    </source>
</evidence>
<comment type="similarity">
    <text evidence="5">In the C-terminal section; belongs to the GART family.</text>
</comment>
<dbReference type="SUPFAM" id="SSF56059">
    <property type="entry name" value="Glutathione synthetase ATP-binding domain-like"/>
    <property type="match status" value="1"/>
</dbReference>
<dbReference type="PANTHER" id="PTHR10520">
    <property type="entry name" value="TRIFUNCTIONAL PURINE BIOSYNTHETIC PROTEIN ADENOSINE-3-RELATED"/>
    <property type="match status" value="1"/>
</dbReference>
<comment type="pathway">
    <text evidence="2">Purine metabolism; IMP biosynthesis via de novo pathway; N(2)-formyl-N(1)-(5-phospho-D-ribosyl)glycinamide from N(1)-(5-phospho-D-ribosyl)glycinamide (10-formyl THF route): step 1/1.</text>
</comment>
<dbReference type="InterPro" id="IPR037123">
    <property type="entry name" value="PRibGlycinamide_synth_C_sf"/>
</dbReference>
<evidence type="ECO:0000256" key="9">
    <source>
        <dbReference type="ARBA" id="ARBA00013255"/>
    </source>
</evidence>
<dbReference type="SUPFAM" id="SSF55326">
    <property type="entry name" value="PurM N-terminal domain-like"/>
    <property type="match status" value="1"/>
</dbReference>
<dbReference type="Pfam" id="PF00551">
    <property type="entry name" value="Formyl_trans_N"/>
    <property type="match status" value="1"/>
</dbReference>
<dbReference type="Pfam" id="PF02769">
    <property type="entry name" value="AIRS_C"/>
    <property type="match status" value="1"/>
</dbReference>
<comment type="pathway">
    <text evidence="1">Purine metabolism; IMP biosynthesis via de novo pathway; 5-amino-1-(5-phospho-D-ribosyl)imidazole from N(2)-formyl-N(1)-(5-phospho-D-ribosyl)glycinamide: step 2/2.</text>
</comment>
<feature type="region of interest" description="Disordered" evidence="20">
    <location>
        <begin position="80"/>
        <end position="109"/>
    </location>
</feature>
<evidence type="ECO:0000256" key="6">
    <source>
        <dbReference type="ARBA" id="ARBA00008696"/>
    </source>
</evidence>
<dbReference type="HAMAP" id="MF_00138">
    <property type="entry name" value="GARS"/>
    <property type="match status" value="1"/>
</dbReference>
<dbReference type="CDD" id="cd02196">
    <property type="entry name" value="PurM"/>
    <property type="match status" value="1"/>
</dbReference>
<evidence type="ECO:0000256" key="21">
    <source>
        <dbReference type="SAM" id="Phobius"/>
    </source>
</evidence>
<feature type="domain" description="ATP-grasp" evidence="22">
    <location>
        <begin position="222"/>
        <end position="427"/>
    </location>
</feature>
<keyword evidence="21" id="KW-0472">Membrane</keyword>
<dbReference type="SUPFAM" id="SSF56042">
    <property type="entry name" value="PurM C-terminal domain-like"/>
    <property type="match status" value="1"/>
</dbReference>
<evidence type="ECO:0000256" key="7">
    <source>
        <dbReference type="ARBA" id="ARBA00012254"/>
    </source>
</evidence>
<evidence type="ECO:0000256" key="4">
    <source>
        <dbReference type="ARBA" id="ARBA00007423"/>
    </source>
</evidence>
<feature type="compositionally biased region" description="Basic and acidic residues" evidence="20">
    <location>
        <begin position="92"/>
        <end position="109"/>
    </location>
</feature>
<dbReference type="InterPro" id="IPR020560">
    <property type="entry name" value="PRibGlycinamide_synth_C-dom"/>
</dbReference>
<proteinExistence type="inferred from homology"/>
<comment type="pathway">
    <text evidence="3">Purine metabolism; IMP biosynthesis via de novo pathway; N(1)-(5-phospho-D-ribosyl)glycinamide from 5-phospho-alpha-D-ribose 1-diphosphate: step 2/2.</text>
</comment>
<dbReference type="InterPro" id="IPR004607">
    <property type="entry name" value="GART"/>
</dbReference>
<dbReference type="CDD" id="cd08645">
    <property type="entry name" value="FMT_core_GART"/>
    <property type="match status" value="1"/>
</dbReference>
<evidence type="ECO:0000256" key="19">
    <source>
        <dbReference type="PROSITE-ProRule" id="PRU00409"/>
    </source>
</evidence>
<comment type="similarity">
    <text evidence="6">In the central section; belongs to the AIR synthase family.</text>
</comment>
<dbReference type="Proteomes" id="UP001164746">
    <property type="component" value="Chromosome 9"/>
</dbReference>
<evidence type="ECO:0000256" key="2">
    <source>
        <dbReference type="ARBA" id="ARBA00005054"/>
    </source>
</evidence>
<dbReference type="EC" id="2.1.2.2" evidence="7"/>